<comment type="caution">
    <text evidence="1">The sequence shown here is derived from an EMBL/GenBank/DDBJ whole genome shotgun (WGS) entry which is preliminary data.</text>
</comment>
<dbReference type="EMBL" id="JAXUDK010000011">
    <property type="protein sequence ID" value="MDZ7467516.1"/>
    <property type="molecule type" value="Genomic_DNA"/>
</dbReference>
<dbReference type="RefSeq" id="WP_225989928.1">
    <property type="nucleotide sequence ID" value="NZ_JAWQIZ010000003.1"/>
</dbReference>
<protein>
    <recommendedName>
        <fullName evidence="3">Sporadically distributed protein, TIGR04141 family</fullName>
    </recommendedName>
</protein>
<reference evidence="1 2" key="1">
    <citation type="submission" date="2023-12" db="EMBL/GenBank/DDBJ databases">
        <title>N/s.</title>
        <authorList>
            <person name="Dale J."/>
        </authorList>
    </citation>
    <scope>NUCLEOTIDE SEQUENCE [LARGE SCALE GENOMIC DNA]</scope>
    <source>
        <strain evidence="1 2">2023EL-01226</strain>
    </source>
</reference>
<sequence length="605" mass="68823">MMIDRLELTKNIQFYNLIIPEDNRNRTITDVEITNILDAADDNIEPGSDYLLEEFRIDKRLIENDIPYKYSLRIFPTLKPVYFIGEIDGGENYQDKIYAFILILEFDNSVAIIKKSCANISDDIERSFNLVSSNLLASTFNDSDVLFQKISTRTITNSDKAIRNRSAESADLKGSYSTHAAGRSIPYYLKLRQGAIIKTISGSGRLVEASQRVNFDEIATWSYNQLCLIRQGGGVKDFLNSFAKQKDLSEVLSSTVPSALLIESTSLYEKLQSEGAILKYKLPDGSDCILNEIQVNRLLRKLEKVYEIKSDLTIQVPLGKAKIRKNNKTLTIDSTVLKKIKVSYNSKDITLQSFIFKNGFYSITFTDPCYMYFMGNCFEDSSGISEINSILEMLVPKANIKNVLSEKGLLLKGMDKFSNDSMFDVVENIHSGDDYIFCDDLGNEWADHITFNKADSCICFIHSKHGDKSTSASKLHDVVGQGIKNLGYMYFNTADFTVKLKTKFNKNYTGVYNKKSVSTKIKKVRKGDTKNIKKYLDDLFKDVKLHRKCILSCSFLSKKEIEREFINLRRKKPVKPHVIQLLWILSSFSHAVKEANAVPIIYCDN</sequence>
<evidence type="ECO:0000313" key="2">
    <source>
        <dbReference type="Proteomes" id="UP001293169"/>
    </source>
</evidence>
<evidence type="ECO:0000313" key="1">
    <source>
        <dbReference type="EMBL" id="MDZ7467516.1"/>
    </source>
</evidence>
<name>A0ABU5M5M3_RAOPL</name>
<organism evidence="1 2">
    <name type="scientific">Raoultella planticola</name>
    <name type="common">Klebsiella planticola</name>
    <dbReference type="NCBI Taxonomy" id="575"/>
    <lineage>
        <taxon>Bacteria</taxon>
        <taxon>Pseudomonadati</taxon>
        <taxon>Pseudomonadota</taxon>
        <taxon>Gammaproteobacteria</taxon>
        <taxon>Enterobacterales</taxon>
        <taxon>Enterobacteriaceae</taxon>
        <taxon>Klebsiella/Raoultella group</taxon>
        <taxon>Raoultella</taxon>
    </lineage>
</organism>
<accession>A0ABU5M5M3</accession>
<gene>
    <name evidence="1" type="ORF">U5E74_17935</name>
</gene>
<dbReference type="Proteomes" id="UP001293169">
    <property type="component" value="Unassembled WGS sequence"/>
</dbReference>
<evidence type="ECO:0008006" key="3">
    <source>
        <dbReference type="Google" id="ProtNLM"/>
    </source>
</evidence>
<proteinExistence type="predicted"/>
<keyword evidence="2" id="KW-1185">Reference proteome</keyword>